<dbReference type="EMBL" id="BTRK01000003">
    <property type="protein sequence ID" value="GMR43413.1"/>
    <property type="molecule type" value="Genomic_DNA"/>
</dbReference>
<dbReference type="AlphaFoldDB" id="A0AAN5C9W7"/>
<evidence type="ECO:0000313" key="1">
    <source>
        <dbReference type="EMBL" id="GMR43413.1"/>
    </source>
</evidence>
<evidence type="ECO:0000313" key="2">
    <source>
        <dbReference type="Proteomes" id="UP001328107"/>
    </source>
</evidence>
<keyword evidence="2" id="KW-1185">Reference proteome</keyword>
<gene>
    <name evidence="1" type="ORF">PMAYCL1PPCAC_13608</name>
</gene>
<organism evidence="1 2">
    <name type="scientific">Pristionchus mayeri</name>
    <dbReference type="NCBI Taxonomy" id="1317129"/>
    <lineage>
        <taxon>Eukaryota</taxon>
        <taxon>Metazoa</taxon>
        <taxon>Ecdysozoa</taxon>
        <taxon>Nematoda</taxon>
        <taxon>Chromadorea</taxon>
        <taxon>Rhabditida</taxon>
        <taxon>Rhabditina</taxon>
        <taxon>Diplogasteromorpha</taxon>
        <taxon>Diplogasteroidea</taxon>
        <taxon>Neodiplogasteridae</taxon>
        <taxon>Pristionchus</taxon>
    </lineage>
</organism>
<protein>
    <submittedName>
        <fullName evidence="1">Uncharacterized protein</fullName>
    </submittedName>
</protein>
<comment type="caution">
    <text evidence="1">The sequence shown here is derived from an EMBL/GenBank/DDBJ whole genome shotgun (WGS) entry which is preliminary data.</text>
</comment>
<feature type="non-terminal residue" evidence="1">
    <location>
        <position position="149"/>
    </location>
</feature>
<proteinExistence type="predicted"/>
<name>A0AAN5C9W7_9BILA</name>
<accession>A0AAN5C9W7</accession>
<feature type="non-terminal residue" evidence="1">
    <location>
        <position position="1"/>
    </location>
</feature>
<dbReference type="Proteomes" id="UP001328107">
    <property type="component" value="Unassembled WGS sequence"/>
</dbReference>
<sequence>RTPPGWNSATKISCVNHRFKVTDENNAEIAAFPLGIRCVRKSIDYYFKEEDCIANEECRKVVKFELYFNCIVSTFHFRMEISEWKTIASARCDSDKFTISDGAKVEKVEATGVKCIRLKCTFCENPCPNCANASFTFTPSTKWNECAEF</sequence>
<reference evidence="2" key="1">
    <citation type="submission" date="2022-10" db="EMBL/GenBank/DDBJ databases">
        <title>Genome assembly of Pristionchus species.</title>
        <authorList>
            <person name="Yoshida K."/>
            <person name="Sommer R.J."/>
        </authorList>
    </citation>
    <scope>NUCLEOTIDE SEQUENCE [LARGE SCALE GENOMIC DNA]</scope>
    <source>
        <strain evidence="2">RS5460</strain>
    </source>
</reference>